<name>A0A9Q0ARK3_9PEZI</name>
<feature type="chain" id="PRO_5040491562" description="AA1-like domain-containing protein" evidence="1">
    <location>
        <begin position="21"/>
        <end position="201"/>
    </location>
</feature>
<reference evidence="2" key="1">
    <citation type="submission" date="2021-03" db="EMBL/GenBank/DDBJ databases">
        <title>Revisited historic fungal species revealed as producer of novel bioactive compounds through whole genome sequencing and comparative genomics.</title>
        <authorList>
            <person name="Vignolle G.A."/>
            <person name="Hochenegger N."/>
            <person name="Mach R.L."/>
            <person name="Mach-Aigner A.R."/>
            <person name="Javad Rahimi M."/>
            <person name="Salim K.A."/>
            <person name="Chan C.M."/>
            <person name="Lim L.B.L."/>
            <person name="Cai F."/>
            <person name="Druzhinina I.S."/>
            <person name="U'Ren J.M."/>
            <person name="Derntl C."/>
        </authorList>
    </citation>
    <scope>NUCLEOTIDE SEQUENCE</scope>
    <source>
        <strain evidence="2">TUCIM 5799</strain>
    </source>
</reference>
<protein>
    <recommendedName>
        <fullName evidence="4">AA1-like domain-containing protein</fullName>
    </recommendedName>
</protein>
<organism evidence="2 3">
    <name type="scientific">Neoarthrinium moseri</name>
    <dbReference type="NCBI Taxonomy" id="1658444"/>
    <lineage>
        <taxon>Eukaryota</taxon>
        <taxon>Fungi</taxon>
        <taxon>Dikarya</taxon>
        <taxon>Ascomycota</taxon>
        <taxon>Pezizomycotina</taxon>
        <taxon>Sordariomycetes</taxon>
        <taxon>Xylariomycetidae</taxon>
        <taxon>Amphisphaeriales</taxon>
        <taxon>Apiosporaceae</taxon>
        <taxon>Neoarthrinium</taxon>
    </lineage>
</organism>
<gene>
    <name evidence="2" type="ORF">JX265_001077</name>
</gene>
<feature type="signal peptide" evidence="1">
    <location>
        <begin position="1"/>
        <end position="20"/>
    </location>
</feature>
<evidence type="ECO:0000313" key="3">
    <source>
        <dbReference type="Proteomes" id="UP000829685"/>
    </source>
</evidence>
<keyword evidence="3" id="KW-1185">Reference proteome</keyword>
<evidence type="ECO:0000256" key="1">
    <source>
        <dbReference type="SAM" id="SignalP"/>
    </source>
</evidence>
<sequence>MLKNMALARVLLFVIATAVAVPTAPLGGSKTIVRDVLDSTQTIPKCAAATSSCAFAINNVAYMKYTNKPGFIDQSPDTITMAFDVTNNANGIQTACSFSNGIFMGQWTDAGTKWFPCGDRSLVDENGSKYMVKTTAQFHWDAWKMAVNQTWICSNDAADKRSNIAARADVAMAPVCKDSATESYTLKECSAPDMTTPASVV</sequence>
<evidence type="ECO:0000313" key="2">
    <source>
        <dbReference type="EMBL" id="KAI1880837.1"/>
    </source>
</evidence>
<keyword evidence="1" id="KW-0732">Signal</keyword>
<proteinExistence type="predicted"/>
<dbReference type="Proteomes" id="UP000829685">
    <property type="component" value="Unassembled WGS sequence"/>
</dbReference>
<accession>A0A9Q0ARK3</accession>
<evidence type="ECO:0008006" key="4">
    <source>
        <dbReference type="Google" id="ProtNLM"/>
    </source>
</evidence>
<dbReference type="AlphaFoldDB" id="A0A9Q0ARK3"/>
<dbReference type="EMBL" id="JAFIMR010000002">
    <property type="protein sequence ID" value="KAI1880837.1"/>
    <property type="molecule type" value="Genomic_DNA"/>
</dbReference>
<comment type="caution">
    <text evidence="2">The sequence shown here is derived from an EMBL/GenBank/DDBJ whole genome shotgun (WGS) entry which is preliminary data.</text>
</comment>